<dbReference type="Gene3D" id="3.30.420.10">
    <property type="entry name" value="Ribonuclease H-like superfamily/Ribonuclease H"/>
    <property type="match status" value="1"/>
</dbReference>
<protein>
    <recommendedName>
        <fullName evidence="3">Transposase</fullName>
    </recommendedName>
</protein>
<organism evidence="1 2">
    <name type="scientific">Dicentrarchus labrax</name>
    <name type="common">European seabass</name>
    <name type="synonym">Morone labrax</name>
    <dbReference type="NCBI Taxonomy" id="13489"/>
    <lineage>
        <taxon>Eukaryota</taxon>
        <taxon>Metazoa</taxon>
        <taxon>Chordata</taxon>
        <taxon>Craniata</taxon>
        <taxon>Vertebrata</taxon>
        <taxon>Euteleostomi</taxon>
        <taxon>Actinopterygii</taxon>
        <taxon>Neopterygii</taxon>
        <taxon>Teleostei</taxon>
        <taxon>Neoteleostei</taxon>
        <taxon>Acanthomorphata</taxon>
        <taxon>Eupercaria</taxon>
        <taxon>Moronidae</taxon>
        <taxon>Dicentrarchus</taxon>
    </lineage>
</organism>
<reference evidence="1" key="1">
    <citation type="submission" date="2025-08" db="UniProtKB">
        <authorList>
            <consortium name="Ensembl"/>
        </authorList>
    </citation>
    <scope>IDENTIFICATION</scope>
</reference>
<evidence type="ECO:0008006" key="3">
    <source>
        <dbReference type="Google" id="ProtNLM"/>
    </source>
</evidence>
<accession>A0A8P4KCU7</accession>
<dbReference type="GO" id="GO:0003676">
    <property type="term" value="F:nucleic acid binding"/>
    <property type="evidence" value="ECO:0007669"/>
    <property type="project" value="InterPro"/>
</dbReference>
<keyword evidence="2" id="KW-1185">Reference proteome</keyword>
<dbReference type="Proteomes" id="UP000694389">
    <property type="component" value="Unassembled WGS sequence"/>
</dbReference>
<evidence type="ECO:0000313" key="1">
    <source>
        <dbReference type="Ensembl" id="ENSDLAP00005079966.1"/>
    </source>
</evidence>
<name>A0A8P4KCU7_DICLA</name>
<dbReference type="InterPro" id="IPR036397">
    <property type="entry name" value="RNaseH_sf"/>
</dbReference>
<reference evidence="1" key="2">
    <citation type="submission" date="2025-09" db="UniProtKB">
        <authorList>
            <consortium name="Ensembl"/>
        </authorList>
    </citation>
    <scope>IDENTIFICATION</scope>
</reference>
<proteinExistence type="predicted"/>
<evidence type="ECO:0000313" key="2">
    <source>
        <dbReference type="Proteomes" id="UP000694389"/>
    </source>
</evidence>
<dbReference type="Ensembl" id="ENSDLAT00005043645.2">
    <property type="protein sequence ID" value="ENSDLAP00005079966.1"/>
    <property type="gene ID" value="ENSDLAG00005018264.2"/>
</dbReference>
<dbReference type="AlphaFoldDB" id="A0A8P4KCU7"/>
<sequence length="152" mass="17899">AVRELPQKLREEIISSHLKGLVHKKISKTNNIQRDRSLKLMEQLQTCLAMEESPTFHQGRALNEQGLHGRTQRCTTLLTTTNIKSLLEYARRNLDKNTEFWETVLWTDETKLELFGYMDQRYVCRVKGQAYDQKNTIPTVNFFKFNSNFTED</sequence>